<dbReference type="KEGG" id="laca:LAC1533_0745"/>
<dbReference type="SUPFAM" id="SSF50814">
    <property type="entry name" value="Lipocalins"/>
    <property type="match status" value="1"/>
</dbReference>
<gene>
    <name evidence="1" type="ORF">LAC1533_0745</name>
</gene>
<proteinExistence type="predicted"/>
<protein>
    <recommendedName>
        <fullName evidence="3">DUF1934 domain-containing protein</fullName>
    </recommendedName>
</protein>
<dbReference type="Pfam" id="PF09148">
    <property type="entry name" value="DUF1934"/>
    <property type="match status" value="1"/>
</dbReference>
<organism evidence="1 2">
    <name type="scientific">Ligilactobacillus acidipiscis</name>
    <dbReference type="NCBI Taxonomy" id="89059"/>
    <lineage>
        <taxon>Bacteria</taxon>
        <taxon>Bacillati</taxon>
        <taxon>Bacillota</taxon>
        <taxon>Bacilli</taxon>
        <taxon>Lactobacillales</taxon>
        <taxon>Lactobacillaceae</taxon>
        <taxon>Ligilactobacillus</taxon>
    </lineage>
</organism>
<dbReference type="GeneID" id="95348815"/>
<dbReference type="RefSeq" id="WP_231920916.1">
    <property type="nucleotide sequence ID" value="NZ_DAIMTB010000019.1"/>
</dbReference>
<evidence type="ECO:0000313" key="1">
    <source>
        <dbReference type="EMBL" id="SFV40165.1"/>
    </source>
</evidence>
<name>A0A1K1KMS8_9LACO</name>
<dbReference type="EMBL" id="LT630287">
    <property type="protein sequence ID" value="SFV40165.1"/>
    <property type="molecule type" value="Genomic_DNA"/>
</dbReference>
<dbReference type="AlphaFoldDB" id="A0A1K1KMS8"/>
<sequence>MQKGQIKTATEKSNVMIHLETQSVQEGEVNNLVQDVPGQFFNMGKTIYLRYQEKLKGQDPAMVTFKINAVGEIQLTRQQGQNRSQMFFVVNKKLEARYQTPYGVVPLITVTPKMNVTLSEYPVSGKVSIDYDLISNGKGLGEYKIRLHFTA</sequence>
<evidence type="ECO:0008006" key="3">
    <source>
        <dbReference type="Google" id="ProtNLM"/>
    </source>
</evidence>
<accession>A0A1K1KMS8</accession>
<reference evidence="2" key="1">
    <citation type="submission" date="2016-11" db="EMBL/GenBank/DDBJ databases">
        <authorList>
            <person name="Papadimitriou K."/>
        </authorList>
    </citation>
    <scope>NUCLEOTIDE SEQUENCE [LARGE SCALE GENOMIC DNA]</scope>
    <source>
        <strain evidence="2">ACA-DC 1533</strain>
    </source>
</reference>
<dbReference type="InterPro" id="IPR012674">
    <property type="entry name" value="Calycin"/>
</dbReference>
<dbReference type="Gene3D" id="2.40.128.20">
    <property type="match status" value="1"/>
</dbReference>
<dbReference type="InterPro" id="IPR015231">
    <property type="entry name" value="DUF1934"/>
</dbReference>
<evidence type="ECO:0000313" key="2">
    <source>
        <dbReference type="Proteomes" id="UP000190935"/>
    </source>
</evidence>
<dbReference type="Proteomes" id="UP000190935">
    <property type="component" value="Chromosome I"/>
</dbReference>